<dbReference type="EMBL" id="JBIGIC010000008">
    <property type="protein sequence ID" value="MFG6488297.1"/>
    <property type="molecule type" value="Genomic_DNA"/>
</dbReference>
<evidence type="ECO:0000313" key="2">
    <source>
        <dbReference type="Proteomes" id="UP001606134"/>
    </source>
</evidence>
<name>A0ABW7HEF2_9BURK</name>
<gene>
    <name evidence="1" type="ORF">ACG04R_16540</name>
</gene>
<evidence type="ECO:0000313" key="1">
    <source>
        <dbReference type="EMBL" id="MFG6488297.1"/>
    </source>
</evidence>
<reference evidence="1 2" key="1">
    <citation type="submission" date="2024-08" db="EMBL/GenBank/DDBJ databases">
        <authorList>
            <person name="Lu H."/>
        </authorList>
    </citation>
    <scope>NUCLEOTIDE SEQUENCE [LARGE SCALE GENOMIC DNA]</scope>
    <source>
        <strain evidence="1 2">BYS78W</strain>
    </source>
</reference>
<protein>
    <submittedName>
        <fullName evidence="1">Uncharacterized protein</fullName>
    </submittedName>
</protein>
<dbReference type="Proteomes" id="UP001606134">
    <property type="component" value="Unassembled WGS sequence"/>
</dbReference>
<accession>A0ABW7HEF2</accession>
<keyword evidence="2" id="KW-1185">Reference proteome</keyword>
<comment type="caution">
    <text evidence="1">The sequence shown here is derived from an EMBL/GenBank/DDBJ whole genome shotgun (WGS) entry which is preliminary data.</text>
</comment>
<proteinExistence type="predicted"/>
<sequence length="67" mass="7430">MPNLTTDATSQDIKPVLVRFPLSMHERVQQHQARMSTSMGGARVTFQQAALHLMQSGADLHEEQAQA</sequence>
<organism evidence="1 2">
    <name type="scientific">Pelomonas candidula</name>
    <dbReference type="NCBI Taxonomy" id="3299025"/>
    <lineage>
        <taxon>Bacteria</taxon>
        <taxon>Pseudomonadati</taxon>
        <taxon>Pseudomonadota</taxon>
        <taxon>Betaproteobacteria</taxon>
        <taxon>Burkholderiales</taxon>
        <taxon>Sphaerotilaceae</taxon>
        <taxon>Roseateles</taxon>
    </lineage>
</organism>
<dbReference type="RefSeq" id="WP_394412916.1">
    <property type="nucleotide sequence ID" value="NZ_JBIGIC010000008.1"/>
</dbReference>